<dbReference type="OrthoDB" id="3215846at2"/>
<dbReference type="STRING" id="417292.SAMN05421806_118102"/>
<evidence type="ECO:0000313" key="1">
    <source>
        <dbReference type="EMBL" id="SDL10290.1"/>
    </source>
</evidence>
<dbReference type="AlphaFoldDB" id="A0A1G9HBG7"/>
<keyword evidence="2" id="KW-1185">Reference proteome</keyword>
<dbReference type="Pfam" id="PF11209">
    <property type="entry name" value="LmeA"/>
    <property type="match status" value="1"/>
</dbReference>
<dbReference type="RefSeq" id="WP_093616351.1">
    <property type="nucleotide sequence ID" value="NZ_FNFF01000018.1"/>
</dbReference>
<organism evidence="1 2">
    <name type="scientific">Streptomyces indicus</name>
    <dbReference type="NCBI Taxonomy" id="417292"/>
    <lineage>
        <taxon>Bacteria</taxon>
        <taxon>Bacillati</taxon>
        <taxon>Actinomycetota</taxon>
        <taxon>Actinomycetes</taxon>
        <taxon>Kitasatosporales</taxon>
        <taxon>Streptomycetaceae</taxon>
        <taxon>Streptomyces</taxon>
    </lineage>
</organism>
<evidence type="ECO:0008006" key="3">
    <source>
        <dbReference type="Google" id="ProtNLM"/>
    </source>
</evidence>
<dbReference type="Proteomes" id="UP000199155">
    <property type="component" value="Unassembled WGS sequence"/>
</dbReference>
<accession>A0A1G9HBG7</accession>
<proteinExistence type="predicted"/>
<protein>
    <recommendedName>
        <fullName evidence="3">DUF2993 domain-containing protein</fullName>
    </recommendedName>
</protein>
<dbReference type="EMBL" id="FNFF01000018">
    <property type="protein sequence ID" value="SDL10290.1"/>
    <property type="molecule type" value="Genomic_DNA"/>
</dbReference>
<dbReference type="InterPro" id="IPR021373">
    <property type="entry name" value="DUF2993"/>
</dbReference>
<sequence>MRGLRILLIIAVILGGLFVAADRIAVGIAEDEAAEQLRTSENLAEKPDVSINGFPFLTQLAGGELDDVSIGIDDYDAPADGVQGGKIRIAELDATMRGVAFSDGYSSATADSAEGTALVAYDELLKAAKVEDAQVAPGMTAKVVGLSQGQGGKIKVAIQVTAFGKQLPPIGLTSTVTVEEGNTVYVHADAIPKVGGIAVADRKMREISDFKQKIDGLPAGIDLKSVQAAEKGVEIAVTGSQVKLVG</sequence>
<name>A0A1G9HBG7_9ACTN</name>
<evidence type="ECO:0000313" key="2">
    <source>
        <dbReference type="Proteomes" id="UP000199155"/>
    </source>
</evidence>
<reference evidence="1 2" key="1">
    <citation type="submission" date="2016-10" db="EMBL/GenBank/DDBJ databases">
        <authorList>
            <person name="de Groot N.N."/>
        </authorList>
    </citation>
    <scope>NUCLEOTIDE SEQUENCE [LARGE SCALE GENOMIC DNA]</scope>
    <source>
        <strain evidence="1 2">CGMCC 4.5727</strain>
    </source>
</reference>
<gene>
    <name evidence="1" type="ORF">SAMN05421806_118102</name>
</gene>